<evidence type="ECO:0000313" key="1">
    <source>
        <dbReference type="EMBL" id="MBM9579611.1"/>
    </source>
</evidence>
<dbReference type="InterPro" id="IPR011458">
    <property type="entry name" value="DUF1564"/>
</dbReference>
<dbReference type="EMBL" id="JAFFPU010000076">
    <property type="protein sequence ID" value="MBM9579611.1"/>
    <property type="molecule type" value="Genomic_DNA"/>
</dbReference>
<proteinExistence type="predicted"/>
<evidence type="ECO:0000313" key="2">
    <source>
        <dbReference type="Proteomes" id="UP000724686"/>
    </source>
</evidence>
<reference evidence="1 2" key="1">
    <citation type="submission" date="2021-02" db="EMBL/GenBank/DDBJ databases">
        <title>Leptospira ainlahdjerensis sp. nov., Leptospira ainazelensis sp. nov., Leptospira abararensis sp. nov. and Leptospira chreensis sp. nov., four new species isolated from water sources in Algeria.</title>
        <authorList>
            <person name="Amara Korba A."/>
            <person name="Kainiu M."/>
            <person name="Vincent A.T."/>
            <person name="Mariet J.-F."/>
            <person name="Veyrier F.J."/>
            <person name="Goarant C."/>
            <person name="Picardeau M."/>
        </authorList>
    </citation>
    <scope>NUCLEOTIDE SEQUENCE [LARGE SCALE GENOMIC DNA]</scope>
    <source>
        <strain evidence="1 2">201903070</strain>
    </source>
</reference>
<accession>A0ABS2UGU9</accession>
<dbReference type="Pfam" id="PF07600">
    <property type="entry name" value="DUF1564"/>
    <property type="match status" value="1"/>
</dbReference>
<organism evidence="1 2">
    <name type="scientific">Leptospira ainlahdjerensis</name>
    <dbReference type="NCBI Taxonomy" id="2810033"/>
    <lineage>
        <taxon>Bacteria</taxon>
        <taxon>Pseudomonadati</taxon>
        <taxon>Spirochaetota</taxon>
        <taxon>Spirochaetia</taxon>
        <taxon>Leptospirales</taxon>
        <taxon>Leptospiraceae</taxon>
        <taxon>Leptospira</taxon>
    </lineage>
</organism>
<dbReference type="Proteomes" id="UP000724686">
    <property type="component" value="Unassembled WGS sequence"/>
</dbReference>
<name>A0ABS2UGU9_9LEPT</name>
<dbReference type="RefSeq" id="WP_205281547.1">
    <property type="nucleotide sequence ID" value="NZ_JAFFPU010000076.1"/>
</dbReference>
<gene>
    <name evidence="1" type="ORF">JWG45_20910</name>
</gene>
<keyword evidence="2" id="KW-1185">Reference proteome</keyword>
<protein>
    <submittedName>
        <fullName evidence="1">DUF1564 family protein</fullName>
    </submittedName>
</protein>
<comment type="caution">
    <text evidence="1">The sequence shown here is derived from an EMBL/GenBank/DDBJ whole genome shotgun (WGS) entry which is preliminary data.</text>
</comment>
<sequence>MRGIKNLDKNATSSFLKGPKITCSLLIPSELIRKLSQSERKNLGKNIDFLLKRYGKKFRINQKINQNALTIKYQKAGNSLIKINSRILPEEWATLSILASAHGISRCFLYCILLQIFISDRSKAYSKMHPYIPSLKIESFIWSMDLKTKTIKRIFYQENSFDFL</sequence>